<organism evidence="1">
    <name type="scientific">viral metagenome</name>
    <dbReference type="NCBI Taxonomy" id="1070528"/>
    <lineage>
        <taxon>unclassified sequences</taxon>
        <taxon>metagenomes</taxon>
        <taxon>organismal metagenomes</taxon>
    </lineage>
</organism>
<reference evidence="1" key="1">
    <citation type="submission" date="2020-03" db="EMBL/GenBank/DDBJ databases">
        <title>The deep terrestrial virosphere.</title>
        <authorList>
            <person name="Holmfeldt K."/>
            <person name="Nilsson E."/>
            <person name="Simone D."/>
            <person name="Lopez-Fernandez M."/>
            <person name="Wu X."/>
            <person name="de Brujin I."/>
            <person name="Lundin D."/>
            <person name="Andersson A."/>
            <person name="Bertilsson S."/>
            <person name="Dopson M."/>
        </authorList>
    </citation>
    <scope>NUCLEOTIDE SEQUENCE</scope>
    <source>
        <strain evidence="1">MM415A00396</strain>
    </source>
</reference>
<protein>
    <submittedName>
        <fullName evidence="1">Uncharacterized protein</fullName>
    </submittedName>
</protein>
<name>A0A6M3KKM4_9ZZZZ</name>
<dbReference type="AlphaFoldDB" id="A0A6M3KKM4"/>
<dbReference type="EMBL" id="MT142491">
    <property type="protein sequence ID" value="QJA82599.1"/>
    <property type="molecule type" value="Genomic_DNA"/>
</dbReference>
<sequence length="71" mass="7616">MTGMTESAQVRRINSLLKAPDQLAESIALLKRANRYVGTHASIGGQALGIQITEFVAAYQREQGQADGQNA</sequence>
<gene>
    <name evidence="1" type="ORF">MM415A00396_0035</name>
</gene>
<evidence type="ECO:0000313" key="1">
    <source>
        <dbReference type="EMBL" id="QJA82599.1"/>
    </source>
</evidence>
<proteinExistence type="predicted"/>
<accession>A0A6M3KKM4</accession>